<dbReference type="Proteomes" id="UP001732720">
    <property type="component" value="Chromosome 1"/>
</dbReference>
<accession>A0AC58KGC1</accession>
<organism evidence="1 2">
    <name type="scientific">Castor canadensis</name>
    <name type="common">American beaver</name>
    <dbReference type="NCBI Taxonomy" id="51338"/>
    <lineage>
        <taxon>Eukaryota</taxon>
        <taxon>Metazoa</taxon>
        <taxon>Chordata</taxon>
        <taxon>Craniata</taxon>
        <taxon>Vertebrata</taxon>
        <taxon>Euteleostomi</taxon>
        <taxon>Mammalia</taxon>
        <taxon>Eutheria</taxon>
        <taxon>Euarchontoglires</taxon>
        <taxon>Glires</taxon>
        <taxon>Rodentia</taxon>
        <taxon>Castorimorpha</taxon>
        <taxon>Castoridae</taxon>
        <taxon>Castor</taxon>
    </lineage>
</organism>
<reference evidence="2" key="1">
    <citation type="submission" date="2025-08" db="UniProtKB">
        <authorList>
            <consortium name="RefSeq"/>
        </authorList>
    </citation>
    <scope>IDENTIFICATION</scope>
</reference>
<gene>
    <name evidence="2" type="primary">LOC141413899</name>
</gene>
<dbReference type="RefSeq" id="XP_073903908.1">
    <property type="nucleotide sequence ID" value="XM_074047807.1"/>
</dbReference>
<evidence type="ECO:0000313" key="1">
    <source>
        <dbReference type="Proteomes" id="UP001732720"/>
    </source>
</evidence>
<keyword evidence="1" id="KW-1185">Reference proteome</keyword>
<sequence>MAFEELLEQVGSLGRYDILQTVLILFYVLTASIHNLLDNFTAAIPAHRCWVQLLDNGTVPGNDTGILSQDDLLRISIPLDSTMKPEKCRRFIHPQWQLLHLNETFSNSNEPDIEPCLDGWVYDQSYFPSTIVTEWDLVCDYQSMKSVVQFLYMTGMLVGTLVCSPLSDRFGRKVMVKWCLLLVAISGTCTAFASSFFIYCSLRFLAGFSSMVILANSRMLAIEWTRIQSRDSLLTLINSIHGIGITVLGGLAFIFRKWRTLPLVVAAPCFLFFLSSRWLVESARWFIATNKPDQGLKALRKVAQINGIKNSEETLNVEVVRSTMQEELQAAQTKTTLWDLFRNTNMRKRICLLFVVSLGYTIPLYGLTFNIQHLGNNIFLYQVLFGAICFLAQIFSLLVLNHVSRRVSQILFLILEGLFILVHPFLPEEIQALRVALACVAVGFGTAAINSATIHITELIPTVLRARTLGLVTMVSRIGAALAPLLMTLRIFSTTIPWIIYGVIPIIACFAVFCLPETKNLPLIDNLQDVNNENKFTRKVKKNDSSIKITKF</sequence>
<proteinExistence type="predicted"/>
<evidence type="ECO:0000313" key="2">
    <source>
        <dbReference type="RefSeq" id="XP_073903908.1"/>
    </source>
</evidence>
<name>A0AC58KGC1_CASCN</name>
<protein>
    <submittedName>
        <fullName evidence="2">Solute carrier family 22 member 10-like isoform X1</fullName>
    </submittedName>
</protein>